<evidence type="ECO:0000256" key="2">
    <source>
        <dbReference type="ARBA" id="ARBA00006434"/>
    </source>
</evidence>
<dbReference type="AlphaFoldDB" id="A0A834R830"/>
<proteinExistence type="inferred from homology"/>
<feature type="transmembrane region" description="Helical" evidence="8">
    <location>
        <begin position="182"/>
        <end position="210"/>
    </location>
</feature>
<feature type="transmembrane region" description="Helical" evidence="8">
    <location>
        <begin position="705"/>
        <end position="727"/>
    </location>
</feature>
<reference evidence="9" key="2">
    <citation type="submission" date="2020-01" db="EMBL/GenBank/DDBJ databases">
        <authorList>
            <person name="Korhonen P.K.K."/>
            <person name="Guangxu M.G."/>
            <person name="Wang T.W."/>
            <person name="Stroehlein A.J.S."/>
            <person name="Young N.D."/>
            <person name="Ang C.-S.A."/>
            <person name="Fernando D.W.F."/>
            <person name="Lu H.L."/>
            <person name="Taylor S.T."/>
            <person name="Ehtesham M.E.M."/>
            <person name="Najaraj S.H.N."/>
            <person name="Harsha G.H.G."/>
            <person name="Madugundu A.M."/>
            <person name="Renuse S.R."/>
            <person name="Holt D.H."/>
            <person name="Pandey A.P."/>
            <person name="Papenfuss A.P."/>
            <person name="Gasser R.B.G."/>
            <person name="Fischer K.F."/>
        </authorList>
    </citation>
    <scope>NUCLEOTIDE SEQUENCE</scope>
    <source>
        <strain evidence="9">SSS_KF_BRIS2020</strain>
    </source>
</reference>
<feature type="transmembrane region" description="Helical" evidence="8">
    <location>
        <begin position="248"/>
        <end position="266"/>
    </location>
</feature>
<feature type="transmembrane region" description="Helical" evidence="8">
    <location>
        <begin position="133"/>
        <end position="161"/>
    </location>
</feature>
<name>A0A834R830_SARSC</name>
<dbReference type="EMBL" id="WVUK01000059">
    <property type="protein sequence ID" value="KAF7491449.1"/>
    <property type="molecule type" value="Genomic_DNA"/>
</dbReference>
<evidence type="ECO:0000256" key="7">
    <source>
        <dbReference type="SAM" id="MobiDB-lite"/>
    </source>
</evidence>
<dbReference type="PANTHER" id="PTHR11819:SF150">
    <property type="entry name" value="SODIUM_MYO-INOSITOL COTRANSPORTER"/>
    <property type="match status" value="1"/>
</dbReference>
<evidence type="ECO:0000256" key="8">
    <source>
        <dbReference type="SAM" id="Phobius"/>
    </source>
</evidence>
<feature type="transmembrane region" description="Helical" evidence="8">
    <location>
        <begin position="216"/>
        <end position="241"/>
    </location>
</feature>
<evidence type="ECO:0000256" key="5">
    <source>
        <dbReference type="ARBA" id="ARBA00023136"/>
    </source>
</evidence>
<reference evidence="11" key="1">
    <citation type="journal article" date="2020" name="PLoS Negl. Trop. Dis.">
        <title>High-quality nuclear genome for Sarcoptes scabiei-A critical resource for a neglected parasite.</title>
        <authorList>
            <person name="Korhonen P.K."/>
            <person name="Gasser R.B."/>
            <person name="Ma G."/>
            <person name="Wang T."/>
            <person name="Stroehlein A.J."/>
            <person name="Young N.D."/>
            <person name="Ang C.S."/>
            <person name="Fernando D.D."/>
            <person name="Lu H.C."/>
            <person name="Taylor S."/>
            <person name="Reynolds S.L."/>
            <person name="Mofiz E."/>
            <person name="Najaraj S.H."/>
            <person name="Gowda H."/>
            <person name="Madugundu A."/>
            <person name="Renuse S."/>
            <person name="Holt D."/>
            <person name="Pandey A."/>
            <person name="Papenfuss A.T."/>
            <person name="Fischer K."/>
        </authorList>
    </citation>
    <scope>NUCLEOTIDE SEQUENCE [LARGE SCALE GENOMIC DNA]</scope>
</reference>
<feature type="transmembrane region" description="Helical" evidence="8">
    <location>
        <begin position="490"/>
        <end position="512"/>
    </location>
</feature>
<dbReference type="GO" id="GO:0005886">
    <property type="term" value="C:plasma membrane"/>
    <property type="evidence" value="ECO:0007669"/>
    <property type="project" value="TreeGrafter"/>
</dbReference>
<keyword evidence="4 8" id="KW-1133">Transmembrane helix</keyword>
<evidence type="ECO:0000256" key="6">
    <source>
        <dbReference type="RuleBase" id="RU362091"/>
    </source>
</evidence>
<feature type="transmembrane region" description="Helical" evidence="8">
    <location>
        <begin position="416"/>
        <end position="436"/>
    </location>
</feature>
<dbReference type="Pfam" id="PF00474">
    <property type="entry name" value="SSF"/>
    <property type="match status" value="1"/>
</dbReference>
<evidence type="ECO:0000256" key="1">
    <source>
        <dbReference type="ARBA" id="ARBA00004141"/>
    </source>
</evidence>
<dbReference type="Gene3D" id="1.20.1730.10">
    <property type="entry name" value="Sodium/glucose cotransporter"/>
    <property type="match status" value="1"/>
</dbReference>
<dbReference type="OrthoDB" id="6132759at2759"/>
<dbReference type="NCBIfam" id="TIGR00813">
    <property type="entry name" value="sss"/>
    <property type="match status" value="1"/>
</dbReference>
<gene>
    <name evidence="9" type="ORF">SSS_6561</name>
</gene>
<dbReference type="InterPro" id="IPR001734">
    <property type="entry name" value="Na/solute_symporter"/>
</dbReference>
<feature type="region of interest" description="Disordered" evidence="7">
    <location>
        <begin position="16"/>
        <end position="55"/>
    </location>
</feature>
<feature type="transmembrane region" description="Helical" evidence="8">
    <location>
        <begin position="560"/>
        <end position="582"/>
    </location>
</feature>
<accession>A0A834R830</accession>
<dbReference type="PROSITE" id="PS50283">
    <property type="entry name" value="NA_SOLUT_SYMP_3"/>
    <property type="match status" value="1"/>
</dbReference>
<organism evidence="9">
    <name type="scientific">Sarcoptes scabiei</name>
    <name type="common">Itch mite</name>
    <name type="synonym">Acarus scabiei</name>
    <dbReference type="NCBI Taxonomy" id="52283"/>
    <lineage>
        <taxon>Eukaryota</taxon>
        <taxon>Metazoa</taxon>
        <taxon>Ecdysozoa</taxon>
        <taxon>Arthropoda</taxon>
        <taxon>Chelicerata</taxon>
        <taxon>Arachnida</taxon>
        <taxon>Acari</taxon>
        <taxon>Acariformes</taxon>
        <taxon>Sarcoptiformes</taxon>
        <taxon>Astigmata</taxon>
        <taxon>Psoroptidia</taxon>
        <taxon>Sarcoptoidea</taxon>
        <taxon>Sarcoptidae</taxon>
        <taxon>Sarcoptinae</taxon>
        <taxon>Sarcoptes</taxon>
    </lineage>
</organism>
<keyword evidence="3 8" id="KW-0812">Transmembrane</keyword>
<comment type="similarity">
    <text evidence="2 6">Belongs to the sodium:solute symporter (SSF) (TC 2.A.21) family.</text>
</comment>
<dbReference type="Proteomes" id="UP000070412">
    <property type="component" value="Unassembled WGS sequence"/>
</dbReference>
<feature type="transmembrane region" description="Helical" evidence="8">
    <location>
        <begin position="519"/>
        <end position="540"/>
    </location>
</feature>
<evidence type="ECO:0000313" key="9">
    <source>
        <dbReference type="EMBL" id="KAF7491449.1"/>
    </source>
</evidence>
<feature type="compositionally biased region" description="Basic and acidic residues" evidence="7">
    <location>
        <begin position="46"/>
        <end position="55"/>
    </location>
</feature>
<evidence type="ECO:0000313" key="11">
    <source>
        <dbReference type="Proteomes" id="UP000070412"/>
    </source>
</evidence>
<evidence type="ECO:0000256" key="4">
    <source>
        <dbReference type="ARBA" id="ARBA00022989"/>
    </source>
</evidence>
<dbReference type="EnsemblMetazoa" id="SSS_6561s_mrna">
    <property type="protein sequence ID" value="KAF7491449.1"/>
    <property type="gene ID" value="SSS_6561"/>
</dbReference>
<evidence type="ECO:0000313" key="10">
    <source>
        <dbReference type="EnsemblMetazoa" id="KAF7491449.1"/>
    </source>
</evidence>
<dbReference type="InterPro" id="IPR038377">
    <property type="entry name" value="Na/Glc_symporter_sf"/>
</dbReference>
<dbReference type="PANTHER" id="PTHR11819">
    <property type="entry name" value="SOLUTE CARRIER FAMILY 5"/>
    <property type="match status" value="1"/>
</dbReference>
<comment type="subcellular location">
    <subcellularLocation>
        <location evidence="1">Membrane</location>
        <topology evidence="1">Multi-pass membrane protein</topology>
    </subcellularLocation>
</comment>
<dbReference type="GO" id="GO:0005412">
    <property type="term" value="F:D-glucose:sodium symporter activity"/>
    <property type="evidence" value="ECO:0007669"/>
    <property type="project" value="TreeGrafter"/>
</dbReference>
<keyword evidence="11" id="KW-1185">Reference proteome</keyword>
<feature type="transmembrane region" description="Helical" evidence="8">
    <location>
        <begin position="65"/>
        <end position="85"/>
    </location>
</feature>
<feature type="transmembrane region" description="Helical" evidence="8">
    <location>
        <begin position="457"/>
        <end position="478"/>
    </location>
</feature>
<sequence>MDREDDQTDRSNFRRLLSNQFQFPSPPPPPSPQSFSSPSSSLRSNLENDHHLDHNHQSPEDHLDLFDYSVIGFYFLLIIITGLIAMRKSNRSTVHGYFLAGRYMQWPLVGASVFASNIGSEHFIGLAGSGAAAGISVVAFEINALLILQLCGWVFIPVFIASKVCTLPGYISKRFGSSRIQIYLAALSMLLYIFTKISVNLFSGAIFIQQTIGWDIYWSILLLLSVTSVCTITGGLSAVMWTETAQSIIMIFGSGTLTILALNKIGGFRNLYKEYMKAVPSIIPANLTECAVPKPNSFLLLRSINDPDMPWLGFILGQTTASIWYWCTDQMMVQRLLAAKSLSHSQGGVLFAGYLKLLPFFLIILPGMISRILYPNEVACVAPEECLKYCQNENSCSNTAYPKLVLGLMPSPLKGLLMSVMLAALMSDLSSIFNSSSTLFTCDIWPLFRKKASNMELMVVGRAFVVVMILISIAWIPIIQSMQNGQLYLYIQDVGSNLAPPIAAIYIMAVLFKRVNEPGVFWALMVGLLVGCARMFLNLIYNEPNCGDLDVRPYFVRIHYMYFAIILFWITVIICFMISYLTQPPKEYLLIRTTYWSRYDKTERLDEVGEENESIEKNHATNTISISNHGDCESNNQSLPEKNFVQKFIVWFCGLESSKTNKFNDDVNNNLDCIENIDENLQSDRIKPNGIKQIGSIEQTMKEKIILTSALVIIIFLAFFIYIFFSIPNWWKIIFDMS</sequence>
<reference evidence="10" key="3">
    <citation type="submission" date="2022-06" db="UniProtKB">
        <authorList>
            <consortium name="EnsemblMetazoa"/>
        </authorList>
    </citation>
    <scope>IDENTIFICATION</scope>
</reference>
<protein>
    <submittedName>
        <fullName evidence="9">Sodium/myo-inositol cotransporter</fullName>
    </submittedName>
</protein>
<feature type="transmembrane region" description="Helical" evidence="8">
    <location>
        <begin position="348"/>
        <end position="369"/>
    </location>
</feature>
<evidence type="ECO:0000256" key="3">
    <source>
        <dbReference type="ARBA" id="ARBA00022692"/>
    </source>
</evidence>
<keyword evidence="5 8" id="KW-0472">Membrane</keyword>